<comment type="caution">
    <text evidence="1">The sequence shown here is derived from an EMBL/GenBank/DDBJ whole genome shotgun (WGS) entry which is preliminary data.</text>
</comment>
<dbReference type="AlphaFoldDB" id="A0A6G0VKX3"/>
<sequence>LFDGEIVTALAKLKHSIPDYIFPKIGKKYLKCQIAWFFQFKWLHYSFEQNGVYCKTCVFFSPNDGVGKGGHQNPGKLVLEKLGN</sequence>
<dbReference type="Proteomes" id="UP000478052">
    <property type="component" value="Unassembled WGS sequence"/>
</dbReference>
<name>A0A6G0VKX3_APHCR</name>
<proteinExistence type="predicted"/>
<protein>
    <submittedName>
        <fullName evidence="1">52 kDa repressor of the inhibitor of the protein kinase-like isoform X1</fullName>
    </submittedName>
</protein>
<reference evidence="1 2" key="1">
    <citation type="submission" date="2019-08" db="EMBL/GenBank/DDBJ databases">
        <title>Whole genome of Aphis craccivora.</title>
        <authorList>
            <person name="Voronova N.V."/>
            <person name="Shulinski R.S."/>
            <person name="Bandarenka Y.V."/>
            <person name="Zhorov D.G."/>
            <person name="Warner D."/>
        </authorList>
    </citation>
    <scope>NUCLEOTIDE SEQUENCE [LARGE SCALE GENOMIC DNA]</scope>
    <source>
        <strain evidence="1">180601</strain>
        <tissue evidence="1">Whole Body</tissue>
    </source>
</reference>
<feature type="non-terminal residue" evidence="1">
    <location>
        <position position="1"/>
    </location>
</feature>
<feature type="non-terminal residue" evidence="1">
    <location>
        <position position="84"/>
    </location>
</feature>
<dbReference type="EMBL" id="VUJU01016120">
    <property type="protein sequence ID" value="KAF0690926.1"/>
    <property type="molecule type" value="Genomic_DNA"/>
</dbReference>
<organism evidence="1 2">
    <name type="scientific">Aphis craccivora</name>
    <name type="common">Cowpea aphid</name>
    <dbReference type="NCBI Taxonomy" id="307492"/>
    <lineage>
        <taxon>Eukaryota</taxon>
        <taxon>Metazoa</taxon>
        <taxon>Ecdysozoa</taxon>
        <taxon>Arthropoda</taxon>
        <taxon>Hexapoda</taxon>
        <taxon>Insecta</taxon>
        <taxon>Pterygota</taxon>
        <taxon>Neoptera</taxon>
        <taxon>Paraneoptera</taxon>
        <taxon>Hemiptera</taxon>
        <taxon>Sternorrhyncha</taxon>
        <taxon>Aphidomorpha</taxon>
        <taxon>Aphidoidea</taxon>
        <taxon>Aphididae</taxon>
        <taxon>Aphidini</taxon>
        <taxon>Aphis</taxon>
        <taxon>Aphis</taxon>
    </lineage>
</organism>
<keyword evidence="2" id="KW-1185">Reference proteome</keyword>
<evidence type="ECO:0000313" key="1">
    <source>
        <dbReference type="EMBL" id="KAF0690926.1"/>
    </source>
</evidence>
<gene>
    <name evidence="1" type="ORF">FWK35_00038336</name>
</gene>
<evidence type="ECO:0000313" key="2">
    <source>
        <dbReference type="Proteomes" id="UP000478052"/>
    </source>
</evidence>
<accession>A0A6G0VKX3</accession>